<feature type="non-terminal residue" evidence="1">
    <location>
        <position position="367"/>
    </location>
</feature>
<dbReference type="GO" id="GO:0046872">
    <property type="term" value="F:metal ion binding"/>
    <property type="evidence" value="ECO:0007669"/>
    <property type="project" value="InterPro"/>
</dbReference>
<dbReference type="PANTHER" id="PTHR11771">
    <property type="entry name" value="LIPOXYGENASE"/>
    <property type="match status" value="1"/>
</dbReference>
<comment type="caution">
    <text evidence="1">The sequence shown here is derived from an EMBL/GenBank/DDBJ whole genome shotgun (WGS) entry which is preliminary data.</text>
</comment>
<protein>
    <submittedName>
        <fullName evidence="1">Arachidonate 5-lipoxygenase-like</fullName>
    </submittedName>
</protein>
<dbReference type="InterPro" id="IPR036226">
    <property type="entry name" value="LipOase_C_sf"/>
</dbReference>
<dbReference type="PROSITE" id="PS51393">
    <property type="entry name" value="LIPOXYGENASE_3"/>
    <property type="match status" value="1"/>
</dbReference>
<dbReference type="InterPro" id="IPR000907">
    <property type="entry name" value="LipOase"/>
</dbReference>
<organism evidence="1 2">
    <name type="scientific">Paramuricea clavata</name>
    <name type="common">Red gorgonian</name>
    <name type="synonym">Violescent sea-whip</name>
    <dbReference type="NCBI Taxonomy" id="317549"/>
    <lineage>
        <taxon>Eukaryota</taxon>
        <taxon>Metazoa</taxon>
        <taxon>Cnidaria</taxon>
        <taxon>Anthozoa</taxon>
        <taxon>Octocorallia</taxon>
        <taxon>Malacalcyonacea</taxon>
        <taxon>Plexauridae</taxon>
        <taxon>Paramuricea</taxon>
    </lineage>
</organism>
<evidence type="ECO:0000313" key="2">
    <source>
        <dbReference type="Proteomes" id="UP001152795"/>
    </source>
</evidence>
<dbReference type="OrthoDB" id="407298at2759"/>
<dbReference type="GO" id="GO:0034440">
    <property type="term" value="P:lipid oxidation"/>
    <property type="evidence" value="ECO:0007669"/>
    <property type="project" value="InterPro"/>
</dbReference>
<feature type="non-terminal residue" evidence="1">
    <location>
        <position position="1"/>
    </location>
</feature>
<dbReference type="Pfam" id="PF00305">
    <property type="entry name" value="Lipoxygenase"/>
    <property type="match status" value="1"/>
</dbReference>
<gene>
    <name evidence="1" type="ORF">PACLA_8A064432</name>
</gene>
<dbReference type="Gene3D" id="3.10.450.60">
    <property type="match status" value="1"/>
</dbReference>
<dbReference type="GO" id="GO:0016702">
    <property type="term" value="F:oxidoreductase activity, acting on single donors with incorporation of molecular oxygen, incorporation of two atoms of oxygen"/>
    <property type="evidence" value="ECO:0007669"/>
    <property type="project" value="InterPro"/>
</dbReference>
<reference evidence="1" key="1">
    <citation type="submission" date="2020-04" db="EMBL/GenBank/DDBJ databases">
        <authorList>
            <person name="Alioto T."/>
            <person name="Alioto T."/>
            <person name="Gomez Garrido J."/>
        </authorList>
    </citation>
    <scope>NUCLEOTIDE SEQUENCE</scope>
    <source>
        <strain evidence="1">A484AB</strain>
    </source>
</reference>
<dbReference type="SUPFAM" id="SSF48484">
    <property type="entry name" value="Lipoxigenase"/>
    <property type="match status" value="1"/>
</dbReference>
<sequence>CSGFWGKTNICKYKKEESATNNVLSKRSRSCGDNERKCRRLSGWFRRKPKPAADDYYEDCCQGWTDKGPLGCLKKTCIALPQKVPQQIGKRRMCPAKRLFNLVEQNIFYKLTTPLSEPLIYLNETTNLFEAVPFPLLNQPSSKVVLRSVLSPTLDEQGWVIRYLGMAQRNTKLVEKTMEPENLQPFTKYSDHGQLLKSYREEQSKPIIAFKIPGLEQTFNLIPMAKYMKYPSQELPFKDIIHQEAWQSDDVFTQQRLAGLNPMSLRKMTIEDFNQDFVNRTYDWDAAMQRALGKKSTFSEMVNSGKVFILDYQLLHGIDTLEDYTERNTTDRREMRGSRSPFCTFVVVNVGGVKKLKPVAIQTDLFS</sequence>
<evidence type="ECO:0000313" key="1">
    <source>
        <dbReference type="EMBL" id="CAB4030613.1"/>
    </source>
</evidence>
<accession>A0A6S7KRG0</accession>
<proteinExistence type="predicted"/>
<dbReference type="AlphaFoldDB" id="A0A6S7KRG0"/>
<dbReference type="InterPro" id="IPR013819">
    <property type="entry name" value="LipOase_C"/>
</dbReference>
<name>A0A6S7KRG0_PARCT</name>
<dbReference type="EMBL" id="CACRXK020017002">
    <property type="protein sequence ID" value="CAB4030613.1"/>
    <property type="molecule type" value="Genomic_DNA"/>
</dbReference>
<dbReference type="Proteomes" id="UP001152795">
    <property type="component" value="Unassembled WGS sequence"/>
</dbReference>
<keyword evidence="2" id="KW-1185">Reference proteome</keyword>